<reference evidence="1 3" key="2">
    <citation type="journal article" date="2017" name="Front. Plant Sci.">
        <title>Gene Classification and Mining of Molecular Markers Useful in Red Clover (Trifolium pratense) Breeding.</title>
        <authorList>
            <person name="Istvanek J."/>
            <person name="Dluhosova J."/>
            <person name="Dluhos P."/>
            <person name="Patkova L."/>
            <person name="Nedelnik J."/>
            <person name="Repkova J."/>
        </authorList>
    </citation>
    <scope>NUCLEOTIDE SEQUENCE [LARGE SCALE GENOMIC DNA]</scope>
    <source>
        <strain evidence="3">cv. Tatra</strain>
        <tissue evidence="1">Young leaves</tissue>
    </source>
</reference>
<evidence type="ECO:0000313" key="1">
    <source>
        <dbReference type="EMBL" id="PNX78546.1"/>
    </source>
</evidence>
<dbReference type="EMBL" id="ASHM01016672">
    <property type="protein sequence ID" value="PNX98467.1"/>
    <property type="molecule type" value="Genomic_DNA"/>
</dbReference>
<reference evidence="1 3" key="1">
    <citation type="journal article" date="2014" name="Am. J. Bot.">
        <title>Genome assembly and annotation for red clover (Trifolium pratense; Fabaceae).</title>
        <authorList>
            <person name="Istvanek J."/>
            <person name="Jaros M."/>
            <person name="Krenek A."/>
            <person name="Repkova J."/>
        </authorList>
    </citation>
    <scope>NUCLEOTIDE SEQUENCE [LARGE SCALE GENOMIC DNA]</scope>
    <source>
        <strain evidence="3">cv. Tatra</strain>
        <tissue evidence="1">Young leaves</tissue>
    </source>
</reference>
<dbReference type="Proteomes" id="UP000236291">
    <property type="component" value="Unassembled WGS sequence"/>
</dbReference>
<name>A0A2K3LJ42_TRIPR</name>
<organism evidence="1 3">
    <name type="scientific">Trifolium pratense</name>
    <name type="common">Red clover</name>
    <dbReference type="NCBI Taxonomy" id="57577"/>
    <lineage>
        <taxon>Eukaryota</taxon>
        <taxon>Viridiplantae</taxon>
        <taxon>Streptophyta</taxon>
        <taxon>Embryophyta</taxon>
        <taxon>Tracheophyta</taxon>
        <taxon>Spermatophyta</taxon>
        <taxon>Magnoliopsida</taxon>
        <taxon>eudicotyledons</taxon>
        <taxon>Gunneridae</taxon>
        <taxon>Pentapetalae</taxon>
        <taxon>rosids</taxon>
        <taxon>fabids</taxon>
        <taxon>Fabales</taxon>
        <taxon>Fabaceae</taxon>
        <taxon>Papilionoideae</taxon>
        <taxon>50 kb inversion clade</taxon>
        <taxon>NPAAA clade</taxon>
        <taxon>Hologalegina</taxon>
        <taxon>IRL clade</taxon>
        <taxon>Trifolieae</taxon>
        <taxon>Trifolium</taxon>
    </lineage>
</organism>
<gene>
    <name evidence="2" type="ORF">L195_g021715</name>
    <name evidence="1" type="ORF">L195_g034524</name>
</gene>
<accession>A0A2K3LJ42</accession>
<protein>
    <submittedName>
        <fullName evidence="1">Uncharacterized protein</fullName>
    </submittedName>
</protein>
<sequence>MRILISIVLLTGNGWNGLLAMILMRQVFLERLNKDEYYARWAQMKTTISADSNIDDDMSSEDE</sequence>
<comment type="caution">
    <text evidence="1">The sequence shown here is derived from an EMBL/GenBank/DDBJ whole genome shotgun (WGS) entry which is preliminary data.</text>
</comment>
<dbReference type="EMBL" id="ASHM01034315">
    <property type="protein sequence ID" value="PNX78546.1"/>
    <property type="molecule type" value="Genomic_DNA"/>
</dbReference>
<evidence type="ECO:0000313" key="2">
    <source>
        <dbReference type="EMBL" id="PNX98467.1"/>
    </source>
</evidence>
<dbReference type="AlphaFoldDB" id="A0A2K3LJ42"/>
<proteinExistence type="predicted"/>
<evidence type="ECO:0000313" key="3">
    <source>
        <dbReference type="Proteomes" id="UP000236291"/>
    </source>
</evidence>